<sequence>MGSSSSKESFKTAINDLITNEQTVASLGDSFWERYWSDPSLTSNDFFTSLTHEQIKEMMNTRSGNLTALCFKLVSRISAAASTACSGENEHVIVLNCVRFLTRLLPFLFESPDWRLLFWTPAHVNEAPDQGSPPALAQVLLDSLTDLLFCPDFTVIPLSNQGGPEKHEDLASLDSSDYIWEAGIGTSKSPGTNKQIDSHRMEIIKLLITCFSESLYVAPGEISGSPNQWLAHFTSPANRHVLPLLTSLLNVVCNYDPVGYGVPYYYAFVGDIREELTESCANLLVIILNFVPYSPQPPGHVTGATPQTEEPLSPAMIIQKETGIANLFLAYLSRLHQQEDLDFIVKGLTKLIANPLRQTQTYLPASVKRIYFTEVLYILIWKFISFNQKFLAHLLRGPVLFDLLVPLLQELLVTRSNPNMIGLLHVGVFILLVLSGDRNFGVRLNKAYSHPVSMDLPRFSGTHADLLFLVFHKIITSGLSRIQPLYDCLLTVLVNVSPYLKSLCMLTCTRLMHLMESFSTTWFLFAKPMNHYLVFYLLEVFNNLIQYQFDGNTGIVYTIVRSKDIFYQLAALSEDSCLSVYPRPRPSHRKPLNSKSEEQKEEEEEEGEGHGAEGGGEEGKEVKANKGPPKHVPEITTIKQVTMEETEYDRPPTSEPNTPTTEVAPNPANQVTFTSSYDLPVKVSGAGATGNKKALRPKPLLPMRDSLARGNRHLMEPTSPSDFKPTPEWVKSWKDKLPLHTVLRLLQVLVPQVEKLCTDNDIKTEKEILEYLKNGTLVGLLPVPHPIIIRKYQSSASTEAWFHTYIWGVVYSRNFHPPIWYETTVKLFIVNKDF</sequence>
<dbReference type="OrthoDB" id="432953at2759"/>
<dbReference type="Pfam" id="PF12722">
    <property type="entry name" value="Hid1"/>
    <property type="match status" value="1"/>
</dbReference>
<organism evidence="2">
    <name type="scientific">Amphimedon queenslandica</name>
    <name type="common">Sponge</name>
    <dbReference type="NCBI Taxonomy" id="400682"/>
    <lineage>
        <taxon>Eukaryota</taxon>
        <taxon>Metazoa</taxon>
        <taxon>Porifera</taxon>
        <taxon>Demospongiae</taxon>
        <taxon>Heteroscleromorpha</taxon>
        <taxon>Haplosclerida</taxon>
        <taxon>Niphatidae</taxon>
        <taxon>Amphimedon</taxon>
    </lineage>
</organism>
<evidence type="ECO:0000313" key="3">
    <source>
        <dbReference type="Proteomes" id="UP000007879"/>
    </source>
</evidence>
<dbReference type="AlphaFoldDB" id="A0A1X7VVF4"/>
<dbReference type="GO" id="GO:0000138">
    <property type="term" value="C:Golgi trans cisterna"/>
    <property type="evidence" value="ECO:0007669"/>
    <property type="project" value="TreeGrafter"/>
</dbReference>
<reference evidence="3" key="1">
    <citation type="journal article" date="2010" name="Nature">
        <title>The Amphimedon queenslandica genome and the evolution of animal complexity.</title>
        <authorList>
            <person name="Srivastava M."/>
            <person name="Simakov O."/>
            <person name="Chapman J."/>
            <person name="Fahey B."/>
            <person name="Gauthier M.E."/>
            <person name="Mitros T."/>
            <person name="Richards G.S."/>
            <person name="Conaco C."/>
            <person name="Dacre M."/>
            <person name="Hellsten U."/>
            <person name="Larroux C."/>
            <person name="Putnam N.H."/>
            <person name="Stanke M."/>
            <person name="Adamska M."/>
            <person name="Darling A."/>
            <person name="Degnan S.M."/>
            <person name="Oakley T.H."/>
            <person name="Plachetzki D.C."/>
            <person name="Zhai Y."/>
            <person name="Adamski M."/>
            <person name="Calcino A."/>
            <person name="Cummins S.F."/>
            <person name="Goodstein D.M."/>
            <person name="Harris C."/>
            <person name="Jackson D.J."/>
            <person name="Leys S.P."/>
            <person name="Shu S."/>
            <person name="Woodcroft B.J."/>
            <person name="Vervoort M."/>
            <person name="Kosik K.S."/>
            <person name="Manning G."/>
            <person name="Degnan B.M."/>
            <person name="Rokhsar D.S."/>
        </authorList>
    </citation>
    <scope>NUCLEOTIDE SEQUENCE [LARGE SCALE GENOMIC DNA]</scope>
</reference>
<evidence type="ECO:0000256" key="1">
    <source>
        <dbReference type="SAM" id="MobiDB-lite"/>
    </source>
</evidence>
<dbReference type="eggNOG" id="KOG2226">
    <property type="taxonomic scope" value="Eukaryota"/>
</dbReference>
<evidence type="ECO:0008006" key="4">
    <source>
        <dbReference type="Google" id="ProtNLM"/>
    </source>
</evidence>
<dbReference type="KEGG" id="aqu:100635093"/>
<accession>A0A1X7VVF4</accession>
<keyword evidence="3" id="KW-1185">Reference proteome</keyword>
<dbReference type="EnsemblMetazoa" id="XM_019997378.1">
    <property type="protein sequence ID" value="XP_019852937.1"/>
    <property type="gene ID" value="LOC100635093"/>
</dbReference>
<dbReference type="GO" id="GO:0016020">
    <property type="term" value="C:membrane"/>
    <property type="evidence" value="ECO:0007669"/>
    <property type="project" value="TreeGrafter"/>
</dbReference>
<name>A0A1X7VVF4_AMPQE</name>
<dbReference type="PANTHER" id="PTHR21575">
    <property type="entry name" value="PROTEIN HID1"/>
    <property type="match status" value="1"/>
</dbReference>
<dbReference type="InterPro" id="IPR026705">
    <property type="entry name" value="Hid-1/Ecm30"/>
</dbReference>
<evidence type="ECO:0000313" key="2">
    <source>
        <dbReference type="EnsemblMetazoa" id="Aqu2.1.43383_001"/>
    </source>
</evidence>
<dbReference type="InParanoid" id="A0A1X7VVF4"/>
<dbReference type="GO" id="GO:0005797">
    <property type="term" value="C:Golgi medial cisterna"/>
    <property type="evidence" value="ECO:0007669"/>
    <property type="project" value="TreeGrafter"/>
</dbReference>
<dbReference type="Proteomes" id="UP000007879">
    <property type="component" value="Unassembled WGS sequence"/>
</dbReference>
<dbReference type="PANTHER" id="PTHR21575:SF12">
    <property type="entry name" value="PROTEIN HID1"/>
    <property type="match status" value="1"/>
</dbReference>
<proteinExistence type="predicted"/>
<protein>
    <recommendedName>
        <fullName evidence="4">HID1 domain-containing protein</fullName>
    </recommendedName>
</protein>
<feature type="region of interest" description="Disordered" evidence="1">
    <location>
        <begin position="583"/>
        <end position="668"/>
    </location>
</feature>
<gene>
    <name evidence="2" type="primary">100635093</name>
</gene>
<dbReference type="STRING" id="400682.A0A1X7VVF4"/>
<reference evidence="2" key="2">
    <citation type="submission" date="2017-05" db="UniProtKB">
        <authorList>
            <consortium name="EnsemblMetazoa"/>
        </authorList>
    </citation>
    <scope>IDENTIFICATION</scope>
</reference>
<dbReference type="EnsemblMetazoa" id="Aqu2.1.43383_001">
    <property type="protein sequence ID" value="Aqu2.1.43383_001"/>
    <property type="gene ID" value="Aqu2.1.43383"/>
</dbReference>